<protein>
    <recommendedName>
        <fullName evidence="3">Transposase IS4-like domain-containing protein</fullName>
    </recommendedName>
</protein>
<dbReference type="Proteomes" id="UP000326702">
    <property type="component" value="Chromosome"/>
</dbReference>
<dbReference type="EMBL" id="CP045529">
    <property type="protein sequence ID" value="QFU96659.1"/>
    <property type="molecule type" value="Genomic_DNA"/>
</dbReference>
<feature type="transmembrane region" description="Helical" evidence="2">
    <location>
        <begin position="125"/>
        <end position="141"/>
    </location>
</feature>
<evidence type="ECO:0000313" key="7">
    <source>
        <dbReference type="Proteomes" id="UP000326702"/>
    </source>
</evidence>
<dbReference type="GO" id="GO:0004803">
    <property type="term" value="F:transposase activity"/>
    <property type="evidence" value="ECO:0007669"/>
    <property type="project" value="InterPro"/>
</dbReference>
<evidence type="ECO:0000256" key="1">
    <source>
        <dbReference type="SAM" id="MobiDB-lite"/>
    </source>
</evidence>
<dbReference type="EMBL" id="CP045529">
    <property type="protein sequence ID" value="QFU98247.1"/>
    <property type="molecule type" value="Genomic_DNA"/>
</dbReference>
<evidence type="ECO:0000313" key="5">
    <source>
        <dbReference type="EMBL" id="QFU97139.1"/>
    </source>
</evidence>
<dbReference type="KEGG" id="lxl:KDY119_01759"/>
<dbReference type="AlphaFoldDB" id="A0A5P9Q6Y4"/>
<dbReference type="GO" id="GO:0006313">
    <property type="term" value="P:DNA transposition"/>
    <property type="evidence" value="ECO:0007669"/>
    <property type="project" value="InterPro"/>
</dbReference>
<dbReference type="NCBIfam" id="NF033580">
    <property type="entry name" value="transpos_IS5_3"/>
    <property type="match status" value="1"/>
</dbReference>
<accession>A0A5P9Q6Y4</accession>
<gene>
    <name evidence="4" type="ORF">KDY119_00146</name>
    <name evidence="5" type="ORF">KDY119_00633</name>
    <name evidence="6" type="ORF">KDY119_01759</name>
</gene>
<evidence type="ECO:0000256" key="2">
    <source>
        <dbReference type="SAM" id="Phobius"/>
    </source>
</evidence>
<dbReference type="GO" id="GO:0003677">
    <property type="term" value="F:DNA binding"/>
    <property type="evidence" value="ECO:0007669"/>
    <property type="project" value="InterPro"/>
</dbReference>
<dbReference type="PANTHER" id="PTHR30007:SF1">
    <property type="entry name" value="BLR1914 PROTEIN"/>
    <property type="match status" value="1"/>
</dbReference>
<name>A0A5P9Q6Y4_9MICO</name>
<feature type="region of interest" description="Disordered" evidence="1">
    <location>
        <begin position="72"/>
        <end position="95"/>
    </location>
</feature>
<evidence type="ECO:0000313" key="4">
    <source>
        <dbReference type="EMBL" id="QFU96659.1"/>
    </source>
</evidence>
<reference evidence="5 7" key="1">
    <citation type="submission" date="2019-10" db="EMBL/GenBank/DDBJ databases">
        <title>Genome sequence of Luteimicrobium xylanilyticum HY-24.</title>
        <authorList>
            <person name="Kim D.Y."/>
            <person name="Park H.-Y."/>
        </authorList>
    </citation>
    <scope>NUCLEOTIDE SEQUENCE [LARGE SCALE GENOMIC DNA]</scope>
    <source>
        <strain evidence="5 7">HY-24</strain>
    </source>
</reference>
<feature type="domain" description="Transposase IS4-like" evidence="3">
    <location>
        <begin position="2"/>
        <end position="139"/>
    </location>
</feature>
<keyword evidence="2" id="KW-1133">Transmembrane helix</keyword>
<dbReference type="KEGG" id="lxl:KDY119_00146"/>
<proteinExistence type="predicted"/>
<evidence type="ECO:0000259" key="3">
    <source>
        <dbReference type="Pfam" id="PF01609"/>
    </source>
</evidence>
<keyword evidence="7" id="KW-1185">Reference proteome</keyword>
<dbReference type="EMBL" id="CP045529">
    <property type="protein sequence ID" value="QFU97139.1"/>
    <property type="molecule type" value="Genomic_DNA"/>
</dbReference>
<dbReference type="Pfam" id="PF01609">
    <property type="entry name" value="DDE_Tnp_1"/>
    <property type="match status" value="1"/>
</dbReference>
<keyword evidence="2" id="KW-0472">Membrane</keyword>
<sequence>MDGRGRPLAAVVTAGQCHDGQQLKAVLADVWVPREVGRPRTTPDALLADKAYSSAATRADLRARRIQAVIPERADQKANRKRKGSAGGRPPVTDFEKYKKRNVVERSFNLLKQWRALATRYDKHATIYRGAVVLAAIIVWLRS</sequence>
<organism evidence="5 7">
    <name type="scientific">Luteimicrobium xylanilyticum</name>
    <dbReference type="NCBI Taxonomy" id="1133546"/>
    <lineage>
        <taxon>Bacteria</taxon>
        <taxon>Bacillati</taxon>
        <taxon>Actinomycetota</taxon>
        <taxon>Actinomycetes</taxon>
        <taxon>Micrococcales</taxon>
        <taxon>Luteimicrobium</taxon>
    </lineage>
</organism>
<dbReference type="InterPro" id="IPR002559">
    <property type="entry name" value="Transposase_11"/>
</dbReference>
<keyword evidence="2" id="KW-0812">Transmembrane</keyword>
<dbReference type="KEGG" id="lxl:KDY119_00633"/>
<dbReference type="PANTHER" id="PTHR30007">
    <property type="entry name" value="PHP DOMAIN PROTEIN"/>
    <property type="match status" value="1"/>
</dbReference>
<evidence type="ECO:0000313" key="6">
    <source>
        <dbReference type="EMBL" id="QFU98247.1"/>
    </source>
</evidence>